<comment type="similarity">
    <text evidence="1">Belongs to the SMP-30/CGR1 family.</text>
</comment>
<dbReference type="EMBL" id="QNRH01000003">
    <property type="protein sequence ID" value="RBO95803.1"/>
    <property type="molecule type" value="Genomic_DNA"/>
</dbReference>
<keyword evidence="6" id="KW-1185">Reference proteome</keyword>
<evidence type="ECO:0000256" key="2">
    <source>
        <dbReference type="PIRSR" id="PIRSR605511-1"/>
    </source>
</evidence>
<dbReference type="GO" id="GO:0005509">
    <property type="term" value="F:calcium ion binding"/>
    <property type="evidence" value="ECO:0007669"/>
    <property type="project" value="TreeGrafter"/>
</dbReference>
<comment type="cofactor">
    <cofactor evidence="3">
        <name>Zn(2+)</name>
        <dbReference type="ChEBI" id="CHEBI:29105"/>
    </cofactor>
    <text evidence="3">Binds 1 divalent metal cation per subunit.</text>
</comment>
<evidence type="ECO:0000259" key="4">
    <source>
        <dbReference type="Pfam" id="PF08450"/>
    </source>
</evidence>
<dbReference type="InterPro" id="IPR005511">
    <property type="entry name" value="SMP-30"/>
</dbReference>
<reference evidence="5 6" key="1">
    <citation type="submission" date="2018-06" db="EMBL/GenBank/DDBJ databases">
        <title>Genomic Encyclopedia of Type Strains, Phase IV (KMG-IV): sequencing the most valuable type-strain genomes for metagenomic binning, comparative biology and taxonomic classification.</title>
        <authorList>
            <person name="Goeker M."/>
        </authorList>
    </citation>
    <scope>NUCLEOTIDE SEQUENCE [LARGE SCALE GENOMIC DNA]</scope>
    <source>
        <strain evidence="5 6">DSM 25619</strain>
    </source>
</reference>
<protein>
    <submittedName>
        <fullName evidence="5">Sugar lactone lactonase YvrE</fullName>
    </submittedName>
</protein>
<evidence type="ECO:0000256" key="1">
    <source>
        <dbReference type="ARBA" id="ARBA00008853"/>
    </source>
</evidence>
<dbReference type="PRINTS" id="PR01790">
    <property type="entry name" value="SMP30FAMILY"/>
</dbReference>
<dbReference type="GO" id="GO:0019853">
    <property type="term" value="P:L-ascorbic acid biosynthetic process"/>
    <property type="evidence" value="ECO:0007669"/>
    <property type="project" value="TreeGrafter"/>
</dbReference>
<gene>
    <name evidence="5" type="ORF">DFR47_103367</name>
</gene>
<organism evidence="5 6">
    <name type="scientific">Pseudochrobactrum asaccharolyticum</name>
    <dbReference type="NCBI Taxonomy" id="354351"/>
    <lineage>
        <taxon>Bacteria</taxon>
        <taxon>Pseudomonadati</taxon>
        <taxon>Pseudomonadota</taxon>
        <taxon>Alphaproteobacteria</taxon>
        <taxon>Hyphomicrobiales</taxon>
        <taxon>Brucellaceae</taxon>
        <taxon>Pseudochrobactrum</taxon>
    </lineage>
</organism>
<dbReference type="SUPFAM" id="SSF63829">
    <property type="entry name" value="Calcium-dependent phosphotriesterase"/>
    <property type="match status" value="1"/>
</dbReference>
<dbReference type="PANTHER" id="PTHR10907">
    <property type="entry name" value="REGUCALCIN"/>
    <property type="match status" value="1"/>
</dbReference>
<proteinExistence type="inferred from homology"/>
<name>A0A366E0F9_9HYPH</name>
<feature type="binding site" evidence="3">
    <location>
        <position position="102"/>
    </location>
    <ligand>
        <name>substrate</name>
    </ligand>
</feature>
<dbReference type="Proteomes" id="UP000252893">
    <property type="component" value="Unassembled WGS sequence"/>
</dbReference>
<evidence type="ECO:0000313" key="5">
    <source>
        <dbReference type="EMBL" id="RBO95803.1"/>
    </source>
</evidence>
<dbReference type="AlphaFoldDB" id="A0A366E0F9"/>
<feature type="binding site" evidence="3">
    <location>
        <position position="104"/>
    </location>
    <ligand>
        <name>substrate</name>
    </ligand>
</feature>
<evidence type="ECO:0000313" key="6">
    <source>
        <dbReference type="Proteomes" id="UP000252893"/>
    </source>
</evidence>
<comment type="caution">
    <text evidence="5">The sequence shown here is derived from an EMBL/GenBank/DDBJ whole genome shotgun (WGS) entry which is preliminary data.</text>
</comment>
<feature type="binding site" evidence="3">
    <location>
        <position position="19"/>
    </location>
    <ligand>
        <name>a divalent metal cation</name>
        <dbReference type="ChEBI" id="CHEBI:60240"/>
    </ligand>
</feature>
<dbReference type="Pfam" id="PF08450">
    <property type="entry name" value="SGL"/>
    <property type="match status" value="1"/>
</dbReference>
<keyword evidence="3" id="KW-0479">Metal-binding</keyword>
<feature type="active site" description="Proton donor/acceptor" evidence="2">
    <location>
        <position position="199"/>
    </location>
</feature>
<dbReference type="GO" id="GO:0004341">
    <property type="term" value="F:gluconolactonase activity"/>
    <property type="evidence" value="ECO:0007669"/>
    <property type="project" value="TreeGrafter"/>
</dbReference>
<keyword evidence="3" id="KW-0862">Zinc</keyword>
<dbReference type="InterPro" id="IPR011042">
    <property type="entry name" value="6-blade_b-propeller_TolB-like"/>
</dbReference>
<feature type="binding site" evidence="3">
    <location>
        <position position="149"/>
    </location>
    <ligand>
        <name>a divalent metal cation</name>
        <dbReference type="ChEBI" id="CHEBI:60240"/>
    </ligand>
</feature>
<dbReference type="Gene3D" id="2.120.10.30">
    <property type="entry name" value="TolB, C-terminal domain"/>
    <property type="match status" value="1"/>
</dbReference>
<sequence length="292" mass="31487">MAEMFVPAALDVPLCKLGEGPTYDPHTDTAWWFDILNAKLCAYQFGSGVSKQHDLPFAASALARVDGHTQLVFTERGLYLRDVTTGDLSLHLELEADNPVTRSNDARVHPSGAFWLGTMGWQAEPEAGAIYWYYKGALRKIFDKITISNAICFSPDGAVGYFVDTALRRVMRVPLDPANGLPVGEASVFLAAFPAGNPDGAIVDAEGNFWVALWGGSQIAGYAPDGSFLRSIALPVSQPSCPAFVGRDANQMLVTSAWLGMDEAARQQQPAGATFVLDLPFKGKFEPDVKIG</sequence>
<dbReference type="PANTHER" id="PTHR10907:SF47">
    <property type="entry name" value="REGUCALCIN"/>
    <property type="match status" value="1"/>
</dbReference>
<dbReference type="InterPro" id="IPR013658">
    <property type="entry name" value="SGL"/>
</dbReference>
<evidence type="ECO:0000256" key="3">
    <source>
        <dbReference type="PIRSR" id="PIRSR605511-2"/>
    </source>
</evidence>
<feature type="binding site" evidence="3">
    <location>
        <position position="199"/>
    </location>
    <ligand>
        <name>a divalent metal cation</name>
        <dbReference type="ChEBI" id="CHEBI:60240"/>
    </ligand>
</feature>
<dbReference type="RefSeq" id="WP_374788370.1">
    <property type="nucleotide sequence ID" value="NZ_JBHEEG010000004.1"/>
</dbReference>
<feature type="domain" description="SMP-30/Gluconolactonase/LRE-like region" evidence="4">
    <location>
        <begin position="17"/>
        <end position="257"/>
    </location>
</feature>
<accession>A0A366E0F9</accession>